<keyword evidence="4" id="KW-1185">Reference proteome</keyword>
<dbReference type="Pfam" id="PF00400">
    <property type="entry name" value="WD40"/>
    <property type="match status" value="4"/>
</dbReference>
<dbReference type="InterPro" id="IPR045184">
    <property type="entry name" value="SMU1"/>
</dbReference>
<evidence type="ECO:0000256" key="1">
    <source>
        <dbReference type="PROSITE-ProRule" id="PRU00221"/>
    </source>
</evidence>
<reference evidence="3 4" key="1">
    <citation type="submission" date="2024-10" db="EMBL/GenBank/DDBJ databases">
        <title>Updated reference genomes for cyclostephanoid diatoms.</title>
        <authorList>
            <person name="Roberts W.R."/>
            <person name="Alverson A.J."/>
        </authorList>
    </citation>
    <scope>NUCLEOTIDE SEQUENCE [LARGE SCALE GENOMIC DNA]</scope>
    <source>
        <strain evidence="3 4">AJA232-27</strain>
    </source>
</reference>
<feature type="compositionally biased region" description="Low complexity" evidence="2">
    <location>
        <begin position="215"/>
        <end position="227"/>
    </location>
</feature>
<feature type="compositionally biased region" description="Basic residues" evidence="2">
    <location>
        <begin position="309"/>
        <end position="319"/>
    </location>
</feature>
<dbReference type="Gene3D" id="2.130.10.10">
    <property type="entry name" value="YVTN repeat-like/Quinoprotein amine dehydrogenase"/>
    <property type="match status" value="2"/>
</dbReference>
<feature type="region of interest" description="Disordered" evidence="2">
    <location>
        <begin position="293"/>
        <end position="320"/>
    </location>
</feature>
<gene>
    <name evidence="3" type="ORF">ACHAWU_006995</name>
</gene>
<evidence type="ECO:0000256" key="2">
    <source>
        <dbReference type="SAM" id="MobiDB-lite"/>
    </source>
</evidence>
<dbReference type="InterPro" id="IPR001680">
    <property type="entry name" value="WD40_rpt"/>
</dbReference>
<evidence type="ECO:0000313" key="3">
    <source>
        <dbReference type="EMBL" id="KAL3769241.1"/>
    </source>
</evidence>
<feature type="region of interest" description="Disordered" evidence="2">
    <location>
        <begin position="167"/>
        <end position="241"/>
    </location>
</feature>
<protein>
    <submittedName>
        <fullName evidence="3">Uncharacterized protein</fullName>
    </submittedName>
</protein>
<evidence type="ECO:0000313" key="4">
    <source>
        <dbReference type="Proteomes" id="UP001530293"/>
    </source>
</evidence>
<dbReference type="AlphaFoldDB" id="A0ABD3N2E8"/>
<accession>A0ABD3N2E8</accession>
<dbReference type="EMBL" id="JALLBG020000056">
    <property type="protein sequence ID" value="KAL3769241.1"/>
    <property type="molecule type" value="Genomic_DNA"/>
</dbReference>
<feature type="repeat" description="WD" evidence="1">
    <location>
        <begin position="371"/>
        <end position="402"/>
    </location>
</feature>
<keyword evidence="1" id="KW-0853">WD repeat</keyword>
<feature type="repeat" description="WD" evidence="1">
    <location>
        <begin position="602"/>
        <end position="624"/>
    </location>
</feature>
<feature type="compositionally biased region" description="Acidic residues" evidence="2">
    <location>
        <begin position="293"/>
        <end position="304"/>
    </location>
</feature>
<dbReference type="InterPro" id="IPR015943">
    <property type="entry name" value="WD40/YVTN_repeat-like_dom_sf"/>
</dbReference>
<comment type="caution">
    <text evidence="3">The sequence shown here is derived from an EMBL/GenBank/DDBJ whole genome shotgun (WGS) entry which is preliminary data.</text>
</comment>
<organism evidence="3 4">
    <name type="scientific">Discostella pseudostelligera</name>
    <dbReference type="NCBI Taxonomy" id="259834"/>
    <lineage>
        <taxon>Eukaryota</taxon>
        <taxon>Sar</taxon>
        <taxon>Stramenopiles</taxon>
        <taxon>Ochrophyta</taxon>
        <taxon>Bacillariophyta</taxon>
        <taxon>Coscinodiscophyceae</taxon>
        <taxon>Thalassiosirophycidae</taxon>
        <taxon>Stephanodiscales</taxon>
        <taxon>Stephanodiscaceae</taxon>
        <taxon>Discostella</taxon>
    </lineage>
</organism>
<dbReference type="Proteomes" id="UP001530293">
    <property type="component" value="Unassembled WGS sequence"/>
</dbReference>
<sequence>MNDNQISSSSSDGNNNNNITIPSSDLLHLLQCHLIECGLHATSSTLRAESGGIGLPGLFPASKGALLQAAQDGRWGEVLQLLDSLDLEKCRRRYWDDYSFAKKQHHGDGDSNNDTPDGAPLMVTPLEKAVAMVHEMAILELAEQNEVELAYAALRMCSELLDGTLSSSGADDGDGEMHQQQQMTSYDDPYGTHHSSSRSGDVERRIVALSAMRDPNTATPSSSTSNNHLPPNYYGPSNPTCQKRRDQIAKLLRQYIPEVPLKRLSSLLQQSIKWQCHTGVFPTVQRLYQQATYDDDDEEQAVDEDGSRKKERKKKKHKSNNVEQRFDLVLGNVDITLGEGKKKRSRDAAAGNTNSNNNSERIPSRIHQTIRLGKRSFIECACFLPDGRGIITGSSDGFIEIWGEPLLVGQSSSSTMSKKDGASTVDSTQMDLNSLLILPTDIDYEKLRTSDLPYQRTDDLMMHAPNQSVLAMNVSHDGTLLGTTSSEGTVYVWKISDGKLLRKIERAHGGIGNVNSDKGAAVTCIQFSPDGSKILTGGHDSTCREFGLLSSRMLKEFRGHTSYVNCCSYIVLPQSVLGVGGGGNGGGSARQEGNTNNTLLAVVTGSADGTVRVWDGRSAEPIRVINPPIIPTSIAKGTIHDKDSIVASKSIHTILHLHTPPNTMVVIPRCEQAYLMSYSGTILRAFTRDDKQGCDFLAGTISSSNQWLFIAADDGECVVFDVSTGKMERIIRSFAADCTSGRSENSKPCEITGLVCHPHRGFIGGYSNDKGQKRGMLTLWK</sequence>
<dbReference type="SMART" id="SM00320">
    <property type="entry name" value="WD40"/>
    <property type="match status" value="5"/>
</dbReference>
<dbReference type="SUPFAM" id="SSF50978">
    <property type="entry name" value="WD40 repeat-like"/>
    <property type="match status" value="1"/>
</dbReference>
<dbReference type="PROSITE" id="PS50082">
    <property type="entry name" value="WD_REPEATS_2"/>
    <property type="match status" value="3"/>
</dbReference>
<name>A0ABD3N2E8_9STRA</name>
<feature type="repeat" description="WD" evidence="1">
    <location>
        <begin position="462"/>
        <end position="503"/>
    </location>
</feature>
<dbReference type="PANTHER" id="PTHR22848">
    <property type="entry name" value="WD40 REPEAT PROTEIN"/>
    <property type="match status" value="1"/>
</dbReference>
<feature type="region of interest" description="Disordered" evidence="2">
    <location>
        <begin position="340"/>
        <end position="365"/>
    </location>
</feature>
<proteinExistence type="predicted"/>
<dbReference type="InterPro" id="IPR036322">
    <property type="entry name" value="WD40_repeat_dom_sf"/>
</dbReference>